<organism evidence="1 2">
    <name type="scientific">Lipingzhangella halophila</name>
    <dbReference type="NCBI Taxonomy" id="1783352"/>
    <lineage>
        <taxon>Bacteria</taxon>
        <taxon>Bacillati</taxon>
        <taxon>Actinomycetota</taxon>
        <taxon>Actinomycetes</taxon>
        <taxon>Streptosporangiales</taxon>
        <taxon>Nocardiopsidaceae</taxon>
        <taxon>Lipingzhangella</taxon>
    </lineage>
</organism>
<accession>A0A7W7W312</accession>
<protein>
    <submittedName>
        <fullName evidence="1">Uncharacterized protein</fullName>
    </submittedName>
</protein>
<sequence length="44" mass="4581">MTAAGLLTLVTGITLATERHPDPTAEAHRLLGLAVEGVSPRTWG</sequence>
<comment type="caution">
    <text evidence="1">The sequence shown here is derived from an EMBL/GenBank/DDBJ whole genome shotgun (WGS) entry which is preliminary data.</text>
</comment>
<gene>
    <name evidence="1" type="ORF">F4561_002080</name>
</gene>
<keyword evidence="2" id="KW-1185">Reference proteome</keyword>
<dbReference type="AlphaFoldDB" id="A0A7W7W312"/>
<dbReference type="EMBL" id="JACHJT010000001">
    <property type="protein sequence ID" value="MBB4931260.1"/>
    <property type="molecule type" value="Genomic_DNA"/>
</dbReference>
<evidence type="ECO:0000313" key="1">
    <source>
        <dbReference type="EMBL" id="MBB4931260.1"/>
    </source>
</evidence>
<dbReference type="Proteomes" id="UP000523007">
    <property type="component" value="Unassembled WGS sequence"/>
</dbReference>
<evidence type="ECO:0000313" key="2">
    <source>
        <dbReference type="Proteomes" id="UP000523007"/>
    </source>
</evidence>
<reference evidence="1 2" key="1">
    <citation type="submission" date="2020-08" db="EMBL/GenBank/DDBJ databases">
        <title>Sequencing the genomes of 1000 actinobacteria strains.</title>
        <authorList>
            <person name="Klenk H.-P."/>
        </authorList>
    </citation>
    <scope>NUCLEOTIDE SEQUENCE [LARGE SCALE GENOMIC DNA]</scope>
    <source>
        <strain evidence="1 2">DSM 102030</strain>
    </source>
</reference>
<name>A0A7W7W312_9ACTN</name>
<proteinExistence type="predicted"/>